<feature type="transmembrane region" description="Helical" evidence="5">
    <location>
        <begin position="44"/>
        <end position="66"/>
    </location>
</feature>
<dbReference type="Proteomes" id="UP000183508">
    <property type="component" value="Unassembled WGS sequence"/>
</dbReference>
<keyword evidence="7" id="KW-1185">Reference proteome</keyword>
<dbReference type="RefSeq" id="WP_245783786.1">
    <property type="nucleotide sequence ID" value="NZ_FPBV01000001.1"/>
</dbReference>
<feature type="transmembrane region" description="Helical" evidence="5">
    <location>
        <begin position="104"/>
        <end position="127"/>
    </location>
</feature>
<evidence type="ECO:0000256" key="2">
    <source>
        <dbReference type="ARBA" id="ARBA00022692"/>
    </source>
</evidence>
<organism evidence="6 7">
    <name type="scientific">Alicyclobacillus macrosporangiidus</name>
    <dbReference type="NCBI Taxonomy" id="392015"/>
    <lineage>
        <taxon>Bacteria</taxon>
        <taxon>Bacillati</taxon>
        <taxon>Bacillota</taxon>
        <taxon>Bacilli</taxon>
        <taxon>Bacillales</taxon>
        <taxon>Alicyclobacillaceae</taxon>
        <taxon>Alicyclobacillus</taxon>
    </lineage>
</organism>
<feature type="transmembrane region" description="Helical" evidence="5">
    <location>
        <begin position="192"/>
        <end position="208"/>
    </location>
</feature>
<accession>A0A1I7FDY6</accession>
<evidence type="ECO:0000256" key="3">
    <source>
        <dbReference type="ARBA" id="ARBA00022989"/>
    </source>
</evidence>
<keyword evidence="3 5" id="KW-1133">Transmembrane helix</keyword>
<reference evidence="7" key="1">
    <citation type="submission" date="2016-10" db="EMBL/GenBank/DDBJ databases">
        <authorList>
            <person name="Varghese N."/>
        </authorList>
    </citation>
    <scope>NUCLEOTIDE SEQUENCE [LARGE SCALE GENOMIC DNA]</scope>
    <source>
        <strain evidence="7">DSM 17980</strain>
    </source>
</reference>
<feature type="transmembrane region" description="Helical" evidence="5">
    <location>
        <begin position="220"/>
        <end position="240"/>
    </location>
</feature>
<evidence type="ECO:0000313" key="7">
    <source>
        <dbReference type="Proteomes" id="UP000183508"/>
    </source>
</evidence>
<comment type="subcellular location">
    <subcellularLocation>
        <location evidence="1">Membrane</location>
        <topology evidence="1">Multi-pass membrane protein</topology>
    </subcellularLocation>
</comment>
<keyword evidence="2 5" id="KW-0812">Transmembrane</keyword>
<evidence type="ECO:0000313" key="6">
    <source>
        <dbReference type="EMBL" id="SFU34397.1"/>
    </source>
</evidence>
<keyword evidence="4 5" id="KW-0472">Membrane</keyword>
<dbReference type="InterPro" id="IPR007300">
    <property type="entry name" value="CidB/LrgB"/>
</dbReference>
<dbReference type="GO" id="GO:0016020">
    <property type="term" value="C:membrane"/>
    <property type="evidence" value="ECO:0007669"/>
    <property type="project" value="UniProtKB-SubCell"/>
</dbReference>
<protein>
    <submittedName>
        <fullName evidence="6">TIGR00659 family protein</fullName>
    </submittedName>
</protein>
<evidence type="ECO:0000256" key="4">
    <source>
        <dbReference type="ARBA" id="ARBA00023136"/>
    </source>
</evidence>
<evidence type="ECO:0000256" key="1">
    <source>
        <dbReference type="ARBA" id="ARBA00004141"/>
    </source>
</evidence>
<gene>
    <name evidence="6" type="ORF">SAMN05421543_101203</name>
</gene>
<feature type="transmembrane region" description="Helical" evidence="5">
    <location>
        <begin position="72"/>
        <end position="92"/>
    </location>
</feature>
<dbReference type="PANTHER" id="PTHR30249">
    <property type="entry name" value="PUTATIVE SEROTONIN TRANSPORTER"/>
    <property type="match status" value="1"/>
</dbReference>
<dbReference type="STRING" id="392015.SAMN05421543_101203"/>
<dbReference type="EMBL" id="FPBV01000001">
    <property type="protein sequence ID" value="SFU34397.1"/>
    <property type="molecule type" value="Genomic_DNA"/>
</dbReference>
<dbReference type="Pfam" id="PF04172">
    <property type="entry name" value="LrgB"/>
    <property type="match status" value="1"/>
</dbReference>
<dbReference type="AlphaFoldDB" id="A0A1I7FDY6"/>
<proteinExistence type="predicted"/>
<sequence length="246" mass="25983">MMNAFLTQLSDAVSPDLISILSIPLTVSIHAACRRVYRRWRWPLLSPMLTSLVLLAGLLVLLRMPYPRYMAGAHWLSSLLQPATVAFAVPLYRHRRALLDHAPAIGAGLLCGSVMAVISSIGLAHLAGLGDGVARSLAPRSITTPVAMAVAKQIGGNPVLTAVFVIATGILGILVGPWLTRILRLRTPVGRGALMGMGAHGIGTARAFEMGSQEGTLSSLSMVVAALAGVVLIPLLLPWMNIISLH</sequence>
<name>A0A1I7FDY6_9BACL</name>
<evidence type="ECO:0000256" key="5">
    <source>
        <dbReference type="SAM" id="Phobius"/>
    </source>
</evidence>
<feature type="transmembrane region" description="Helical" evidence="5">
    <location>
        <begin position="159"/>
        <end position="180"/>
    </location>
</feature>
<dbReference type="PANTHER" id="PTHR30249:SF16">
    <property type="entry name" value="INNER MEMBRANE PROTEIN"/>
    <property type="match status" value="1"/>
</dbReference>